<dbReference type="EMBL" id="CP065592">
    <property type="protein sequence ID" value="QPQ54750.1"/>
    <property type="molecule type" value="Genomic_DNA"/>
</dbReference>
<evidence type="ECO:0008006" key="4">
    <source>
        <dbReference type="Google" id="ProtNLM"/>
    </source>
</evidence>
<dbReference type="RefSeq" id="WP_200971382.1">
    <property type="nucleotide sequence ID" value="NZ_CP065592.1"/>
</dbReference>
<organism evidence="2 3">
    <name type="scientific">Allosphingosinicella flava</name>
    <dbReference type="NCBI Taxonomy" id="2771430"/>
    <lineage>
        <taxon>Bacteria</taxon>
        <taxon>Pseudomonadati</taxon>
        <taxon>Pseudomonadota</taxon>
        <taxon>Alphaproteobacteria</taxon>
        <taxon>Sphingomonadales</taxon>
        <taxon>Sphingomonadaceae</taxon>
        <taxon>Allosphingosinicella</taxon>
    </lineage>
</organism>
<keyword evidence="1" id="KW-0732">Signal</keyword>
<dbReference type="SUPFAM" id="SSF56935">
    <property type="entry name" value="Porins"/>
    <property type="match status" value="1"/>
</dbReference>
<feature type="signal peptide" evidence="1">
    <location>
        <begin position="1"/>
        <end position="24"/>
    </location>
</feature>
<dbReference type="Proteomes" id="UP000594873">
    <property type="component" value="Chromosome"/>
</dbReference>
<dbReference type="Gene3D" id="2.40.160.10">
    <property type="entry name" value="Porin"/>
    <property type="match status" value="1"/>
</dbReference>
<sequence length="467" mass="49840">MTKMIAKAGLLAATMLAWASPAAAQGTDVAAEIAAMRAKIESLEAEVTALKAAKPVTPSWKGAPQFEDKEAGFSFKPKGFVQFDSGYVENPGIESQNLGYNTRARRLVFGAEGTLPGSFGYKAEFNLAGGAVDYEDVVLTYQPKGSPLQVTIGNFYPLSGLETMTSSRLTSFLERAQAVDAFGFSRRLGASVGIVDPQDRYTLTAGIFNAPLVSGFNNDSWQASVRGTFSPKVGEGGRLHFGANYQHRETQSDARNFRYRARPFTQITDVRFADTGAIAARGDDIVGVELGGIFGPLHVAAEGHKVWTDAYAPGTTFEGTDGVGGGAFYDGDPSFSSAYAEVGYYLTGETRGYKGGRWDRTKVLNPVGKGGIGAVQLNARIDYLNLEDRLSAGAVGAPRFINGGTQTGYQLSAIWNPIDYIRFLLQYAHADVEGGPSAATVAAESDAPIQDRNYGVDSLAVRAQVEF</sequence>
<dbReference type="InterPro" id="IPR010870">
    <property type="entry name" value="Porin_O/P"/>
</dbReference>
<evidence type="ECO:0000256" key="1">
    <source>
        <dbReference type="SAM" id="SignalP"/>
    </source>
</evidence>
<dbReference type="InterPro" id="IPR023614">
    <property type="entry name" value="Porin_dom_sf"/>
</dbReference>
<proteinExistence type="predicted"/>
<dbReference type="Pfam" id="PF07396">
    <property type="entry name" value="Porin_O_P"/>
    <property type="match status" value="1"/>
</dbReference>
<evidence type="ECO:0000313" key="2">
    <source>
        <dbReference type="EMBL" id="QPQ54750.1"/>
    </source>
</evidence>
<gene>
    <name evidence="2" type="ORF">IC614_10515</name>
</gene>
<feature type="chain" id="PRO_5032450904" description="Porin" evidence="1">
    <location>
        <begin position="25"/>
        <end position="467"/>
    </location>
</feature>
<dbReference type="AlphaFoldDB" id="A0A7T2GJ01"/>
<accession>A0A7T2GJ01</accession>
<reference evidence="2 3" key="1">
    <citation type="submission" date="2020-11" db="EMBL/GenBank/DDBJ databases">
        <title>Genome seq and assembly of Sphingosinicella sp.</title>
        <authorList>
            <person name="Chhetri G."/>
        </authorList>
    </citation>
    <scope>NUCLEOTIDE SEQUENCE [LARGE SCALE GENOMIC DNA]</scope>
    <source>
        <strain evidence="2 3">UDD2</strain>
    </source>
</reference>
<name>A0A7T2GJ01_9SPHN</name>
<evidence type="ECO:0000313" key="3">
    <source>
        <dbReference type="Proteomes" id="UP000594873"/>
    </source>
</evidence>
<dbReference type="KEGG" id="sflv:IC614_10515"/>
<protein>
    <recommendedName>
        <fullName evidence="4">Porin</fullName>
    </recommendedName>
</protein>
<keyword evidence="3" id="KW-1185">Reference proteome</keyword>